<sequence length="224" mass="24139">MTTVMLIHGAWHRPSTWTRFEPELHTLGYATRTPALPSAGERPTAGMHDDAAVLAGELAAVEGPIVLLAHSYGGIPATEAAAGAGNVERLIYLAAYMPDRGQSLCNLHGLPDPDDTSGLFPLVDQPRTSLYGDLPDAEAEQEMSRLVNQTTRSFTEKADTAGWHDIPSTYIIAERDQALPPALQERMAAQAAEIRRLTSGHSPFLSQPHRLAALIDDIVRSAAD</sequence>
<dbReference type="RefSeq" id="WP_189650759.1">
    <property type="nucleotide sequence ID" value="NZ_BMRC01000015.1"/>
</dbReference>
<keyword evidence="3" id="KW-1185">Reference proteome</keyword>
<organism evidence="2 3">
    <name type="scientific">Nonomuraea spiralis</name>
    <dbReference type="NCBI Taxonomy" id="46182"/>
    <lineage>
        <taxon>Bacteria</taxon>
        <taxon>Bacillati</taxon>
        <taxon>Actinomycetota</taxon>
        <taxon>Actinomycetes</taxon>
        <taxon>Streptosporangiales</taxon>
        <taxon>Streptosporangiaceae</taxon>
        <taxon>Nonomuraea</taxon>
    </lineage>
</organism>
<dbReference type="SUPFAM" id="SSF53474">
    <property type="entry name" value="alpha/beta-Hydrolases"/>
    <property type="match status" value="1"/>
</dbReference>
<dbReference type="Gene3D" id="3.40.50.1820">
    <property type="entry name" value="alpha/beta hydrolase"/>
    <property type="match status" value="1"/>
</dbReference>
<dbReference type="GO" id="GO:0016787">
    <property type="term" value="F:hydrolase activity"/>
    <property type="evidence" value="ECO:0007669"/>
    <property type="project" value="UniProtKB-KW"/>
</dbReference>
<dbReference type="EMBL" id="JBHMEI010000039">
    <property type="protein sequence ID" value="MFB9206711.1"/>
    <property type="molecule type" value="Genomic_DNA"/>
</dbReference>
<comment type="caution">
    <text evidence="2">The sequence shown here is derived from an EMBL/GenBank/DDBJ whole genome shotgun (WGS) entry which is preliminary data.</text>
</comment>
<evidence type="ECO:0000313" key="2">
    <source>
        <dbReference type="EMBL" id="MFB9206711.1"/>
    </source>
</evidence>
<keyword evidence="2" id="KW-0378">Hydrolase</keyword>
<feature type="domain" description="AB hydrolase-1" evidence="1">
    <location>
        <begin position="5"/>
        <end position="213"/>
    </location>
</feature>
<dbReference type="Pfam" id="PF12697">
    <property type="entry name" value="Abhydrolase_6"/>
    <property type="match status" value="1"/>
</dbReference>
<reference evidence="2 3" key="1">
    <citation type="submission" date="2024-09" db="EMBL/GenBank/DDBJ databases">
        <authorList>
            <person name="Sun Q."/>
            <person name="Mori K."/>
        </authorList>
    </citation>
    <scope>NUCLEOTIDE SEQUENCE [LARGE SCALE GENOMIC DNA]</scope>
    <source>
        <strain evidence="2 3">CCM 3426</strain>
    </source>
</reference>
<dbReference type="InterPro" id="IPR029058">
    <property type="entry name" value="AB_hydrolase_fold"/>
</dbReference>
<dbReference type="PANTHER" id="PTHR37017:SF11">
    <property type="entry name" value="ESTERASE_LIPASE_THIOESTERASE DOMAIN-CONTAINING PROTEIN"/>
    <property type="match status" value="1"/>
</dbReference>
<dbReference type="Proteomes" id="UP001589647">
    <property type="component" value="Unassembled WGS sequence"/>
</dbReference>
<dbReference type="InterPro" id="IPR052897">
    <property type="entry name" value="Sec-Metab_Biosynth_Hydrolase"/>
</dbReference>
<name>A0ABV5IQC7_9ACTN</name>
<dbReference type="InterPro" id="IPR000073">
    <property type="entry name" value="AB_hydrolase_1"/>
</dbReference>
<evidence type="ECO:0000313" key="3">
    <source>
        <dbReference type="Proteomes" id="UP001589647"/>
    </source>
</evidence>
<evidence type="ECO:0000259" key="1">
    <source>
        <dbReference type="Pfam" id="PF12697"/>
    </source>
</evidence>
<protein>
    <submittedName>
        <fullName evidence="2">Alpha/beta hydrolase</fullName>
    </submittedName>
</protein>
<dbReference type="PANTHER" id="PTHR37017">
    <property type="entry name" value="AB HYDROLASE-1 DOMAIN-CONTAINING PROTEIN-RELATED"/>
    <property type="match status" value="1"/>
</dbReference>
<gene>
    <name evidence="2" type="ORF">ACFFV7_36340</name>
</gene>
<accession>A0ABV5IQC7</accession>
<proteinExistence type="predicted"/>